<dbReference type="Gene3D" id="3.40.710.10">
    <property type="entry name" value="DD-peptidase/beta-lactamase superfamily"/>
    <property type="match status" value="1"/>
</dbReference>
<dbReference type="InterPro" id="IPR042099">
    <property type="entry name" value="ANL_N_sf"/>
</dbReference>
<sequence length="924" mass="100454">MSVESFVEAAEAQVDALHSLVVVRGGATVAEVGWRPYRVDRPHRLFSLSKSFTSTAVGLAVGEGRLTVDDPVAGFFPGVPHESGMRVRDLLTMTSGHAADTAPAMSIGPDWAAGFLRLPVEHPPGTHFLYNSGATYMLSAIMHRVTGESLLDYLRPRLFEPLGFGPAEWETCPRGIEVGGWGLSLAATDVARFGTLLLQDGVWEGKRLLPEGWVAEATARQVPNDADPATTADWRVGYGYQFWRCRHDAYRGDGAFGQFCVVVPGRSLVVAMTAGVPDMQVVLDLVWEHLLDDASPPVGRVERRLPPVTGTASGPGGRFTVAKPRRVRPEDWRPSHEQPPTIKAIAFAGLPGGAGWSVTVEDADGTHEHRCPTGDWHVDGAVASNRGLDGAGRVHAAGGLRRNPVRAHLRVPVRRRRADDHAERQRIVRPDRSRAGVRGAGGRRMTYQRVLDGLRDFYAGVAPTGTALELFHEVAATVPAYRAFLAEHGVDPAAVRTAADLATVPLLTKENYLRRYPLPERCRGGDLAAAADTVAVSSGSSGQPTVWPRSVLDELAVARRFEDALRDSFQAHERTTLVVVCFALGSWVGGMYTAAACRHVAAKGYPVTVATPGNSIDEILRVVTELAPHYEQVVLAGYPPFVKNVVDEGLRRGVDWPRYSIRMLLAGEVFSEQWRDLVGRRAGMLRPDFDSVSLYGTADAGVLGNETPLSVRIRRFLAGEPALAREVFGDSRLPTLVQYDPATRYFETHEGTLLFTGDGGVPLVRYHIADEGGLIPHDDLVAFCRRHGFDPGSGSTHPFVYVFGRSLFTVSYFGANVYPENVTVALEREDVAAWVTGKFVLRVGSDADEERHLSLVVELAPDAAPPSSATAALAEAVRSELLRLNSEFANYVPAAYQLPRVDLRAAGDPEWFPPGAKHRYTRPS</sequence>
<protein>
    <recommendedName>
        <fullName evidence="2">Beta-lactamase-related domain-containing protein</fullName>
    </recommendedName>
</protein>
<keyword evidence="4" id="KW-1185">Reference proteome</keyword>
<dbReference type="PANTHER" id="PTHR43845">
    <property type="entry name" value="BLR5969 PROTEIN"/>
    <property type="match status" value="1"/>
</dbReference>
<dbReference type="PANTHER" id="PTHR43845:SF1">
    <property type="entry name" value="BLR5969 PROTEIN"/>
    <property type="match status" value="1"/>
</dbReference>
<evidence type="ECO:0000256" key="1">
    <source>
        <dbReference type="SAM" id="MobiDB-lite"/>
    </source>
</evidence>
<gene>
    <name evidence="3" type="ORF">GCM10007977_081720</name>
</gene>
<reference evidence="3" key="1">
    <citation type="journal article" date="2014" name="Int. J. Syst. Evol. Microbiol.">
        <title>Complete genome sequence of Corynebacterium casei LMG S-19264T (=DSM 44701T), isolated from a smear-ripened cheese.</title>
        <authorList>
            <consortium name="US DOE Joint Genome Institute (JGI-PGF)"/>
            <person name="Walter F."/>
            <person name="Albersmeier A."/>
            <person name="Kalinowski J."/>
            <person name="Ruckert C."/>
        </authorList>
    </citation>
    <scope>NUCLEOTIDE SEQUENCE</scope>
    <source>
        <strain evidence="3">JCM 19831</strain>
    </source>
</reference>
<comment type="caution">
    <text evidence="3">The sequence shown here is derived from an EMBL/GenBank/DDBJ whole genome shotgun (WGS) entry which is preliminary data.</text>
</comment>
<organism evidence="3 4">
    <name type="scientific">Dactylosporangium sucinum</name>
    <dbReference type="NCBI Taxonomy" id="1424081"/>
    <lineage>
        <taxon>Bacteria</taxon>
        <taxon>Bacillati</taxon>
        <taxon>Actinomycetota</taxon>
        <taxon>Actinomycetes</taxon>
        <taxon>Micromonosporales</taxon>
        <taxon>Micromonosporaceae</taxon>
        <taxon>Dactylosporangium</taxon>
    </lineage>
</organism>
<dbReference type="Proteomes" id="UP000642070">
    <property type="component" value="Unassembled WGS sequence"/>
</dbReference>
<proteinExistence type="predicted"/>
<dbReference type="SUPFAM" id="SSF56601">
    <property type="entry name" value="beta-lactamase/transpeptidase-like"/>
    <property type="match status" value="1"/>
</dbReference>
<reference evidence="3" key="2">
    <citation type="submission" date="2020-09" db="EMBL/GenBank/DDBJ databases">
        <authorList>
            <person name="Sun Q."/>
            <person name="Ohkuma M."/>
        </authorList>
    </citation>
    <scope>NUCLEOTIDE SEQUENCE</scope>
    <source>
        <strain evidence="3">JCM 19831</strain>
    </source>
</reference>
<name>A0A917U996_9ACTN</name>
<dbReference type="AlphaFoldDB" id="A0A917U996"/>
<dbReference type="SUPFAM" id="SSF56801">
    <property type="entry name" value="Acetyl-CoA synthetase-like"/>
    <property type="match status" value="1"/>
</dbReference>
<feature type="domain" description="Beta-lactamase-related" evidence="2">
    <location>
        <begin position="19"/>
        <end position="273"/>
    </location>
</feature>
<accession>A0A917U996</accession>
<dbReference type="Gene3D" id="3.40.50.12780">
    <property type="entry name" value="N-terminal domain of ligase-like"/>
    <property type="match status" value="1"/>
</dbReference>
<dbReference type="InterPro" id="IPR001466">
    <property type="entry name" value="Beta-lactam-related"/>
</dbReference>
<evidence type="ECO:0000259" key="2">
    <source>
        <dbReference type="Pfam" id="PF00144"/>
    </source>
</evidence>
<evidence type="ECO:0000313" key="3">
    <source>
        <dbReference type="EMBL" id="GGM67598.1"/>
    </source>
</evidence>
<dbReference type="Pfam" id="PF00144">
    <property type="entry name" value="Beta-lactamase"/>
    <property type="match status" value="1"/>
</dbReference>
<dbReference type="RefSeq" id="WP_190255431.1">
    <property type="nucleotide sequence ID" value="NZ_BMPI01000056.1"/>
</dbReference>
<dbReference type="InterPro" id="IPR012338">
    <property type="entry name" value="Beta-lactam/transpept-like"/>
</dbReference>
<feature type="region of interest" description="Disordered" evidence="1">
    <location>
        <begin position="301"/>
        <end position="322"/>
    </location>
</feature>
<evidence type="ECO:0000313" key="4">
    <source>
        <dbReference type="Proteomes" id="UP000642070"/>
    </source>
</evidence>
<dbReference type="EMBL" id="BMPI01000056">
    <property type="protein sequence ID" value="GGM67598.1"/>
    <property type="molecule type" value="Genomic_DNA"/>
</dbReference>